<dbReference type="EMBL" id="LT906555">
    <property type="protein sequence ID" value="SNW62759.1"/>
    <property type="molecule type" value="Genomic_DNA"/>
</dbReference>
<dbReference type="RefSeq" id="YP_009449061.1">
    <property type="nucleotide sequence ID" value="NC_036594.1"/>
</dbReference>
<keyword evidence="2" id="KW-1185">Reference proteome</keyword>
<evidence type="ECO:0000313" key="1">
    <source>
        <dbReference type="EMBL" id="SNW62759.1"/>
    </source>
</evidence>
<sequence>MGTILSRNLSSSILNEKRSHGTIFPNLPIELNTVILNYLAPQDISALCNVISTSNDLNISNCQNIIINYYGRTGLNIIKKLTLQEFILLNNLIWPVPETLDITKITSPLLLNGASMNIIKRAFVIKYNNVEIQEMIRKYESKLNRNNYEIINLINMVDEIIFKYNRGDIKELHYETGVYPYIPSFLENGGNPELVLTRYTSKSTYMYNEQVFIEIYDLIHMILSCTFPNLAFNKVKPYFLGSNVNFTHEFLKYVYTGPLYDVHNKILNSHDIISDNEKLGEAIFVAYTQRDDRDAIFSGYLLKYALEFYTFVEIIRYAICLNDINLYKIAYNLRYKPNLTSSSMRNINIDTIKLEPIDPVLISELYEENNETFLHMLCEFMSNNYENFDSLDSRFYYGRHGGKISENMNPVCLYTIGCFSTPEKASESLKQSLSVVTL</sequence>
<reference evidence="1" key="1">
    <citation type="submission" date="2017-08" db="EMBL/GenBank/DDBJ databases">
        <authorList>
            <consortium name="Urmite Genomes"/>
        </authorList>
    </citation>
    <scope>NUCLEOTIDE SEQUENCE [LARGE SCALE GENOMIC DNA]</scope>
    <source>
        <strain evidence="1">IHUMI-LCC2</strain>
    </source>
</reference>
<name>A0A2I2L5M7_9VIRU</name>
<proteinExistence type="predicted"/>
<dbReference type="Proteomes" id="UP000236316">
    <property type="component" value="Segment"/>
</dbReference>
<gene>
    <name evidence="1" type="ORF">ORPV_855</name>
</gene>
<evidence type="ECO:0000313" key="2">
    <source>
        <dbReference type="Proteomes" id="UP000236316"/>
    </source>
</evidence>
<organism evidence="1">
    <name type="scientific">Orpheovirus IHUMI-LCC2</name>
    <dbReference type="NCBI Taxonomy" id="2023057"/>
    <lineage>
        <taxon>Viruses</taxon>
        <taxon>Varidnaviria</taxon>
        <taxon>Bamfordvirae</taxon>
        <taxon>Nucleocytoviricota</taxon>
        <taxon>Megaviricetes</taxon>
        <taxon>Pimascovirales</taxon>
        <taxon>Ocovirineae</taxon>
        <taxon>Orpheoviridae</taxon>
        <taxon>Alphaorpheovirus</taxon>
        <taxon>Alphaorpheovirus massiliense</taxon>
    </lineage>
</organism>
<dbReference type="KEGG" id="vg:35382689"/>
<protein>
    <submittedName>
        <fullName evidence="1">Uncharacterized protein</fullName>
    </submittedName>
</protein>
<accession>A0A2I2L5M7</accession>
<dbReference type="GeneID" id="35382689"/>